<evidence type="ECO:0000256" key="4">
    <source>
        <dbReference type="ARBA" id="ARBA00013145"/>
    </source>
</evidence>
<evidence type="ECO:0000256" key="11">
    <source>
        <dbReference type="RuleBase" id="RU003591"/>
    </source>
</evidence>
<feature type="domain" description="Thiamine pyrophosphate enzyme N-terminal TPP-binding" evidence="14">
    <location>
        <begin position="6"/>
        <end position="121"/>
    </location>
</feature>
<dbReference type="Pfam" id="PF00205">
    <property type="entry name" value="TPP_enzyme_M"/>
    <property type="match status" value="1"/>
</dbReference>
<dbReference type="GO" id="GO:0009097">
    <property type="term" value="P:isoleucine biosynthetic process"/>
    <property type="evidence" value="ECO:0007669"/>
    <property type="project" value="UniProtKB-UniPathway"/>
</dbReference>
<dbReference type="GO" id="GO:0005948">
    <property type="term" value="C:acetolactate synthase complex"/>
    <property type="evidence" value="ECO:0007669"/>
    <property type="project" value="TreeGrafter"/>
</dbReference>
<evidence type="ECO:0000259" key="14">
    <source>
        <dbReference type="Pfam" id="PF02776"/>
    </source>
</evidence>
<reference evidence="16" key="1">
    <citation type="journal article" date="2010" name="Genome Biol. Evol.">
        <title>Functional convergence in reduced genomes of bacterial symbionts spanning 200 My of evolution.</title>
        <authorList>
            <person name="McCutcheon J.P."/>
            <person name="Moran N.A."/>
        </authorList>
    </citation>
    <scope>NUCLEOTIDE SEQUENCE [LARGE SCALE GENOMIC DNA]</scope>
    <source>
        <strain evidence="16">CARI</strain>
    </source>
</reference>
<evidence type="ECO:0000256" key="3">
    <source>
        <dbReference type="ARBA" id="ARBA00007812"/>
    </source>
</evidence>
<dbReference type="InterPro" id="IPR012000">
    <property type="entry name" value="Thiamin_PyroP_enz_cen_dom"/>
</dbReference>
<evidence type="ECO:0000256" key="2">
    <source>
        <dbReference type="ARBA" id="ARBA00005025"/>
    </source>
</evidence>
<evidence type="ECO:0000256" key="10">
    <source>
        <dbReference type="ARBA" id="ARBA00023304"/>
    </source>
</evidence>
<dbReference type="GO" id="GO:0009099">
    <property type="term" value="P:L-valine biosynthetic process"/>
    <property type="evidence" value="ECO:0007669"/>
    <property type="project" value="UniProtKB-UniPathway"/>
</dbReference>
<sequence length="561" mass="63420">MNKYIKGSEIILKTLILEKTKYIFGYPGGAIMPIYDALYYYINHISHILTRHEQGAIHAAQGYARVSGKVGVCFTTSGPGATNLITGLADSLIDSTAILCITGQVSSNLLGTDAFQETDIIDISIPVTKWNYQVTKAKDISYILSKGFFLAKSGRPGPVLIDITKDAQLELSNFKYKKYFNFFFKKKKINLKKIEKAATIINNSSKPFILIGQGIILANAEKELKEFIEKTNIPAASTLLGLGALKTENILNMGMLGMHGHYAPNLLTNQSDVIIAIGMRFDDRVTGDLTKYAKKSNIIHIDIDESEINKNINTNIFLLGNCKKILKLLLSKIDRKKNKKWKKFFIFLKKKEEKKVITNDYYTNNIGITMGEVINYINLFKKKNSVLVTDVGQHQMSASRYFNFTCKKSQITSGGLGTMGFALPASIGAKIGAKNCQIICIVGDGGIQMTLQELGTIMQHNITIKIILLNNNYLGMVRQWQEFFFERRYSYTKIINPDFLKIFSSYGIKYKKILKRKYLKQDIKDMLNTKNTYILEIMIEKEYKVFPMITPGNSIEKIRLK</sequence>
<dbReference type="PANTHER" id="PTHR18968:SF13">
    <property type="entry name" value="ACETOLACTATE SYNTHASE CATALYTIC SUBUNIT, MITOCHONDRIAL"/>
    <property type="match status" value="1"/>
</dbReference>
<dbReference type="GO" id="GO:0003984">
    <property type="term" value="F:acetolactate synthase activity"/>
    <property type="evidence" value="ECO:0007669"/>
    <property type="project" value="UniProtKB-EC"/>
</dbReference>
<dbReference type="InterPro" id="IPR012846">
    <property type="entry name" value="Acetolactate_synth_lsu"/>
</dbReference>
<dbReference type="SUPFAM" id="SSF52467">
    <property type="entry name" value="DHS-like NAD/FAD-binding domain"/>
    <property type="match status" value="1"/>
</dbReference>
<keyword evidence="9 11" id="KW-0786">Thiamine pyrophosphate</keyword>
<evidence type="ECO:0000259" key="13">
    <source>
        <dbReference type="Pfam" id="PF02775"/>
    </source>
</evidence>
<comment type="cofactor">
    <cofactor evidence="11">
        <name>thiamine diphosphate</name>
        <dbReference type="ChEBI" id="CHEBI:58937"/>
    </cofactor>
    <text evidence="11">Binds 1 thiamine pyrophosphate per subunit.</text>
</comment>
<comment type="pathway">
    <text evidence="2 11">Amino-acid biosynthesis; L-valine biosynthesis; L-valine from pyruvate: step 1/4.</text>
</comment>
<dbReference type="FunFam" id="3.40.50.970:FF:000007">
    <property type="entry name" value="Acetolactate synthase"/>
    <property type="match status" value="1"/>
</dbReference>
<dbReference type="HOGENOM" id="CLU_013748_1_2_10"/>
<name>E0TJV4_KARMC</name>
<evidence type="ECO:0000256" key="8">
    <source>
        <dbReference type="ARBA" id="ARBA00022842"/>
    </source>
</evidence>
<feature type="domain" description="Thiamine pyrophosphate enzyme central" evidence="12">
    <location>
        <begin position="194"/>
        <end position="328"/>
    </location>
</feature>
<dbReference type="UniPathway" id="UPA00049">
    <property type="reaction ID" value="UER00059"/>
</dbReference>
<gene>
    <name evidence="15" type="primary">ilvB</name>
    <name evidence="15" type="ordered locus">SMCARI_287</name>
</gene>
<dbReference type="Pfam" id="PF02775">
    <property type="entry name" value="TPP_enzyme_C"/>
    <property type="match status" value="1"/>
</dbReference>
<evidence type="ECO:0000313" key="15">
    <source>
        <dbReference type="EMBL" id="ADM90081.1"/>
    </source>
</evidence>
<evidence type="ECO:0000256" key="6">
    <source>
        <dbReference type="ARBA" id="ARBA00022679"/>
    </source>
</evidence>
<dbReference type="Gene3D" id="3.40.50.1220">
    <property type="entry name" value="TPP-binding domain"/>
    <property type="match status" value="1"/>
</dbReference>
<evidence type="ECO:0000256" key="9">
    <source>
        <dbReference type="ARBA" id="ARBA00023052"/>
    </source>
</evidence>
<dbReference type="Pfam" id="PF02776">
    <property type="entry name" value="TPP_enzyme_N"/>
    <property type="match status" value="1"/>
</dbReference>
<comment type="catalytic activity">
    <reaction evidence="11">
        <text>2 pyruvate + H(+) = (2S)-2-acetolactate + CO2</text>
        <dbReference type="Rhea" id="RHEA:25249"/>
        <dbReference type="ChEBI" id="CHEBI:15361"/>
        <dbReference type="ChEBI" id="CHEBI:15378"/>
        <dbReference type="ChEBI" id="CHEBI:16526"/>
        <dbReference type="ChEBI" id="CHEBI:58476"/>
        <dbReference type="EC" id="2.2.1.6"/>
    </reaction>
</comment>
<dbReference type="InterPro" id="IPR039368">
    <property type="entry name" value="AHAS_TPP"/>
</dbReference>
<dbReference type="SUPFAM" id="SSF52518">
    <property type="entry name" value="Thiamin diphosphate-binding fold (THDP-binding)"/>
    <property type="match status" value="2"/>
</dbReference>
<dbReference type="InterPro" id="IPR045229">
    <property type="entry name" value="TPP_enz"/>
</dbReference>
<evidence type="ECO:0000256" key="7">
    <source>
        <dbReference type="ARBA" id="ARBA00022723"/>
    </source>
</evidence>
<dbReference type="CDD" id="cd02015">
    <property type="entry name" value="TPP_AHAS"/>
    <property type="match status" value="1"/>
</dbReference>
<comment type="pathway">
    <text evidence="1 11">Amino-acid biosynthesis; L-isoleucine biosynthesis; L-isoleucine from 2-oxobutanoate: step 1/4.</text>
</comment>
<dbReference type="GO" id="GO:0030976">
    <property type="term" value="F:thiamine pyrophosphate binding"/>
    <property type="evidence" value="ECO:0007669"/>
    <property type="project" value="UniProtKB-UniRule"/>
</dbReference>
<dbReference type="GO" id="GO:0000287">
    <property type="term" value="F:magnesium ion binding"/>
    <property type="evidence" value="ECO:0007669"/>
    <property type="project" value="UniProtKB-UniRule"/>
</dbReference>
<dbReference type="PANTHER" id="PTHR18968">
    <property type="entry name" value="THIAMINE PYROPHOSPHATE ENZYMES"/>
    <property type="match status" value="1"/>
</dbReference>
<dbReference type="STRING" id="706194.SMCARI_287"/>
<dbReference type="InterPro" id="IPR012001">
    <property type="entry name" value="Thiamin_PyroP_enz_TPP-bd_dom"/>
</dbReference>
<accession>E0TJV4</accession>
<comment type="cofactor">
    <cofactor evidence="11">
        <name>Mg(2+)</name>
        <dbReference type="ChEBI" id="CHEBI:18420"/>
    </cofactor>
    <text evidence="11">Binds 1 Mg(2+) ion per subunit.</text>
</comment>
<dbReference type="KEGG" id="sum:SMCARI_287"/>
<proteinExistence type="inferred from homology"/>
<keyword evidence="5 11" id="KW-0028">Amino-acid biosynthesis</keyword>
<dbReference type="EC" id="2.2.1.6" evidence="4 11"/>
<dbReference type="NCBIfam" id="TIGR00118">
    <property type="entry name" value="acolac_lg"/>
    <property type="match status" value="1"/>
</dbReference>
<evidence type="ECO:0000259" key="12">
    <source>
        <dbReference type="Pfam" id="PF00205"/>
    </source>
</evidence>
<keyword evidence="8 11" id="KW-0460">Magnesium</keyword>
<evidence type="ECO:0000313" key="16">
    <source>
        <dbReference type="Proteomes" id="UP000002231"/>
    </source>
</evidence>
<keyword evidence="16" id="KW-1185">Reference proteome</keyword>
<dbReference type="Proteomes" id="UP000002231">
    <property type="component" value="Chromosome"/>
</dbReference>
<dbReference type="InterPro" id="IPR011766">
    <property type="entry name" value="TPP_enzyme_TPP-bd"/>
</dbReference>
<dbReference type="Gene3D" id="3.40.50.970">
    <property type="match status" value="2"/>
</dbReference>
<keyword evidence="10 11" id="KW-0100">Branched-chain amino acid biosynthesis</keyword>
<evidence type="ECO:0000256" key="5">
    <source>
        <dbReference type="ARBA" id="ARBA00022605"/>
    </source>
</evidence>
<keyword evidence="7 11" id="KW-0479">Metal-binding</keyword>
<feature type="domain" description="Thiamine pyrophosphate enzyme TPP-binding" evidence="13">
    <location>
        <begin position="390"/>
        <end position="537"/>
    </location>
</feature>
<dbReference type="InterPro" id="IPR029061">
    <property type="entry name" value="THDP-binding"/>
</dbReference>
<dbReference type="EMBL" id="CP002163">
    <property type="protein sequence ID" value="ADM90081.1"/>
    <property type="molecule type" value="Genomic_DNA"/>
</dbReference>
<organism evidence="15 16">
    <name type="scientific">Karelsulcia muelleri (strain CARI)</name>
    <name type="common">Sulcia muelleri</name>
    <dbReference type="NCBI Taxonomy" id="706194"/>
    <lineage>
        <taxon>Bacteria</taxon>
        <taxon>Pseudomonadati</taxon>
        <taxon>Bacteroidota</taxon>
        <taxon>Flavobacteriia</taxon>
        <taxon>Flavobacteriales</taxon>
        <taxon>Candidatus Karelsulcia</taxon>
    </lineage>
</organism>
<dbReference type="GO" id="GO:0050660">
    <property type="term" value="F:flavin adenine dinucleotide binding"/>
    <property type="evidence" value="ECO:0007669"/>
    <property type="project" value="InterPro"/>
</dbReference>
<keyword evidence="6 11" id="KW-0808">Transferase</keyword>
<comment type="similarity">
    <text evidence="3 11">Belongs to the TPP enzyme family.</text>
</comment>
<protein>
    <recommendedName>
        <fullName evidence="4 11">Acetolactate synthase</fullName>
        <ecNumber evidence="4 11">2.2.1.6</ecNumber>
    </recommendedName>
</protein>
<dbReference type="AlphaFoldDB" id="E0TJV4"/>
<dbReference type="UniPathway" id="UPA00047">
    <property type="reaction ID" value="UER00055"/>
</dbReference>
<dbReference type="CDD" id="cd07035">
    <property type="entry name" value="TPP_PYR_POX_like"/>
    <property type="match status" value="1"/>
</dbReference>
<dbReference type="FunFam" id="3.40.50.1220:FF:000008">
    <property type="entry name" value="Acetolactate synthase"/>
    <property type="match status" value="1"/>
</dbReference>
<dbReference type="InterPro" id="IPR029035">
    <property type="entry name" value="DHS-like_NAD/FAD-binding_dom"/>
</dbReference>
<evidence type="ECO:0000256" key="1">
    <source>
        <dbReference type="ARBA" id="ARBA00004974"/>
    </source>
</evidence>